<feature type="domain" description="WW" evidence="2">
    <location>
        <begin position="119"/>
        <end position="152"/>
    </location>
</feature>
<accession>A0A7S3R9U1</accession>
<feature type="domain" description="CCHC-type" evidence="3">
    <location>
        <begin position="18"/>
        <end position="33"/>
    </location>
</feature>
<dbReference type="PROSITE" id="PS01159">
    <property type="entry name" value="WW_DOMAIN_1"/>
    <property type="match status" value="1"/>
</dbReference>
<evidence type="ECO:0000259" key="2">
    <source>
        <dbReference type="PROSITE" id="PS50020"/>
    </source>
</evidence>
<dbReference type="InterPro" id="IPR001202">
    <property type="entry name" value="WW_dom"/>
</dbReference>
<dbReference type="CDD" id="cd00201">
    <property type="entry name" value="WW"/>
    <property type="match status" value="1"/>
</dbReference>
<dbReference type="InterPro" id="IPR036020">
    <property type="entry name" value="WW_dom_sf"/>
</dbReference>
<name>A0A7S3R9U1_DUNTE</name>
<dbReference type="Pfam" id="PF00397">
    <property type="entry name" value="WW"/>
    <property type="match status" value="1"/>
</dbReference>
<sequence length="156" mass="17979">MELHHKLRRDPTWHKDACNLCGQLGHRASECTSGTVNWRQIYGDNAFILRPPVYWSEELAAKKARQPDAGILEKQAREYAKTMAEQLKLDYDEMMKKAESLHNQDPSVTIPRVVIPEETPLPSGWASATDPQGRTYYYHKKTMKTQWDRPTEATPP</sequence>
<dbReference type="GO" id="GO:0003676">
    <property type="term" value="F:nucleic acid binding"/>
    <property type="evidence" value="ECO:0007669"/>
    <property type="project" value="InterPro"/>
</dbReference>
<dbReference type="Pfam" id="PF00098">
    <property type="entry name" value="zf-CCHC"/>
    <property type="match status" value="1"/>
</dbReference>
<protein>
    <recommendedName>
        <fullName evidence="5">WW domain-containing protein</fullName>
    </recommendedName>
</protein>
<dbReference type="AlphaFoldDB" id="A0A7S3R9U1"/>
<dbReference type="Gene3D" id="2.20.70.10">
    <property type="match status" value="1"/>
</dbReference>
<dbReference type="InterPro" id="IPR036875">
    <property type="entry name" value="Znf_CCHC_sf"/>
</dbReference>
<dbReference type="InterPro" id="IPR001878">
    <property type="entry name" value="Znf_CCHC"/>
</dbReference>
<gene>
    <name evidence="4" type="ORF">DTER00134_LOCUS22133</name>
</gene>
<dbReference type="SUPFAM" id="SSF57756">
    <property type="entry name" value="Retrovirus zinc finger-like domains"/>
    <property type="match status" value="1"/>
</dbReference>
<dbReference type="SUPFAM" id="SSF51045">
    <property type="entry name" value="WW domain"/>
    <property type="match status" value="1"/>
</dbReference>
<dbReference type="SMART" id="SM00456">
    <property type="entry name" value="WW"/>
    <property type="match status" value="1"/>
</dbReference>
<evidence type="ECO:0000313" key="4">
    <source>
        <dbReference type="EMBL" id="CAE0507057.1"/>
    </source>
</evidence>
<dbReference type="PROSITE" id="PS50020">
    <property type="entry name" value="WW_DOMAIN_2"/>
    <property type="match status" value="1"/>
</dbReference>
<dbReference type="SMART" id="SM00343">
    <property type="entry name" value="ZnF_C2HC"/>
    <property type="match status" value="1"/>
</dbReference>
<dbReference type="PROSITE" id="PS50158">
    <property type="entry name" value="ZF_CCHC"/>
    <property type="match status" value="1"/>
</dbReference>
<keyword evidence="1" id="KW-0862">Zinc</keyword>
<evidence type="ECO:0000259" key="3">
    <source>
        <dbReference type="PROSITE" id="PS50158"/>
    </source>
</evidence>
<dbReference type="EMBL" id="HBIP01036510">
    <property type="protein sequence ID" value="CAE0507057.1"/>
    <property type="molecule type" value="Transcribed_RNA"/>
</dbReference>
<evidence type="ECO:0000256" key="1">
    <source>
        <dbReference type="PROSITE-ProRule" id="PRU00047"/>
    </source>
</evidence>
<keyword evidence="1" id="KW-0863">Zinc-finger</keyword>
<keyword evidence="1" id="KW-0479">Metal-binding</keyword>
<reference evidence="4" key="1">
    <citation type="submission" date="2021-01" db="EMBL/GenBank/DDBJ databases">
        <authorList>
            <person name="Corre E."/>
            <person name="Pelletier E."/>
            <person name="Niang G."/>
            <person name="Scheremetjew M."/>
            <person name="Finn R."/>
            <person name="Kale V."/>
            <person name="Holt S."/>
            <person name="Cochrane G."/>
            <person name="Meng A."/>
            <person name="Brown T."/>
            <person name="Cohen L."/>
        </authorList>
    </citation>
    <scope>NUCLEOTIDE SEQUENCE</scope>
    <source>
        <strain evidence="4">CCMP1320</strain>
    </source>
</reference>
<dbReference type="GO" id="GO:0008270">
    <property type="term" value="F:zinc ion binding"/>
    <property type="evidence" value="ECO:0007669"/>
    <property type="project" value="UniProtKB-KW"/>
</dbReference>
<evidence type="ECO:0008006" key="5">
    <source>
        <dbReference type="Google" id="ProtNLM"/>
    </source>
</evidence>
<proteinExistence type="predicted"/>
<organism evidence="4">
    <name type="scientific">Dunaliella tertiolecta</name>
    <name type="common">Green alga</name>
    <dbReference type="NCBI Taxonomy" id="3047"/>
    <lineage>
        <taxon>Eukaryota</taxon>
        <taxon>Viridiplantae</taxon>
        <taxon>Chlorophyta</taxon>
        <taxon>core chlorophytes</taxon>
        <taxon>Chlorophyceae</taxon>
        <taxon>CS clade</taxon>
        <taxon>Chlamydomonadales</taxon>
        <taxon>Dunaliellaceae</taxon>
        <taxon>Dunaliella</taxon>
    </lineage>
</organism>